<evidence type="ECO:0000313" key="1">
    <source>
        <dbReference type="EMBL" id="KKS84283.1"/>
    </source>
</evidence>
<gene>
    <name evidence="1" type="ORF">UV61_C0033G0009</name>
</gene>
<comment type="caution">
    <text evidence="1">The sequence shown here is derived from an EMBL/GenBank/DDBJ whole genome shotgun (WGS) entry which is preliminary data.</text>
</comment>
<reference evidence="1 2" key="1">
    <citation type="journal article" date="2015" name="Nature">
        <title>rRNA introns, odd ribosomes, and small enigmatic genomes across a large radiation of phyla.</title>
        <authorList>
            <person name="Brown C.T."/>
            <person name="Hug L.A."/>
            <person name="Thomas B.C."/>
            <person name="Sharon I."/>
            <person name="Castelle C.J."/>
            <person name="Singh A."/>
            <person name="Wilkins M.J."/>
            <person name="Williams K.H."/>
            <person name="Banfield J.F."/>
        </authorList>
    </citation>
    <scope>NUCLEOTIDE SEQUENCE [LARGE SCALE GENOMIC DNA]</scope>
</reference>
<evidence type="ECO:0000313" key="2">
    <source>
        <dbReference type="Proteomes" id="UP000034050"/>
    </source>
</evidence>
<dbReference type="EMBL" id="LCFD01000033">
    <property type="protein sequence ID" value="KKS84283.1"/>
    <property type="molecule type" value="Genomic_DNA"/>
</dbReference>
<organism evidence="1 2">
    <name type="scientific">Candidatus Gottesmanbacteria bacterium GW2011_GWB1_43_11</name>
    <dbReference type="NCBI Taxonomy" id="1618446"/>
    <lineage>
        <taxon>Bacteria</taxon>
        <taxon>Candidatus Gottesmaniibacteriota</taxon>
    </lineage>
</organism>
<dbReference type="AlphaFoldDB" id="A0A0G1FBR7"/>
<dbReference type="STRING" id="1618446.UV61_C0033G0009"/>
<protein>
    <submittedName>
        <fullName evidence="1">Uncharacterized protein</fullName>
    </submittedName>
</protein>
<dbReference type="Proteomes" id="UP000034050">
    <property type="component" value="Unassembled WGS sequence"/>
</dbReference>
<proteinExistence type="predicted"/>
<accession>A0A0G1FBR7</accession>
<sequence length="172" mass="18104">MHRNTALLIAFLAVLAALVTGLKIGSTFSPQAQLAQVSPLPSSVAVTEASPQVAGAEAPKTYTSSNCGLSFNYDPDFSVTEASATTTLTNAKTGENIYILCGTEFPRPPLSAEQIETATVAGQKATIYHDASAKDGTPLDVVVFSHPKNNLEVALFGFGEVFKKVIQSLKLE</sequence>
<name>A0A0G1FBR7_9BACT</name>